<dbReference type="GO" id="GO:0009117">
    <property type="term" value="P:nucleotide metabolic process"/>
    <property type="evidence" value="ECO:0007669"/>
    <property type="project" value="TreeGrafter"/>
</dbReference>
<comment type="caution">
    <text evidence="5">The sequence shown here is derived from an EMBL/GenBank/DDBJ whole genome shotgun (WGS) entry which is preliminary data.</text>
</comment>
<reference evidence="5" key="1">
    <citation type="submission" date="2022-01" db="EMBL/GenBank/DDBJ databases">
        <title>Genome-Based Taxonomic Classification of the Phylum Actinobacteria.</title>
        <authorList>
            <person name="Gao Y."/>
        </authorList>
    </citation>
    <scope>NUCLEOTIDE SEQUENCE</scope>
    <source>
        <strain evidence="5">KLBMP 8922</strain>
    </source>
</reference>
<dbReference type="InterPro" id="IPR001310">
    <property type="entry name" value="Histidine_triad_HIT"/>
</dbReference>
<dbReference type="InterPro" id="IPR011146">
    <property type="entry name" value="HIT-like"/>
</dbReference>
<dbReference type="PANTHER" id="PTHR46648:SF1">
    <property type="entry name" value="ADENOSINE 5'-MONOPHOSPHORAMIDASE HNT1"/>
    <property type="match status" value="1"/>
</dbReference>
<name>A0AA41PVT2_9ACTN</name>
<dbReference type="PROSITE" id="PS51084">
    <property type="entry name" value="HIT_2"/>
    <property type="match status" value="1"/>
</dbReference>
<evidence type="ECO:0000256" key="2">
    <source>
        <dbReference type="PIRSR" id="PIRSR601310-3"/>
    </source>
</evidence>
<evidence type="ECO:0000259" key="4">
    <source>
        <dbReference type="PROSITE" id="PS51084"/>
    </source>
</evidence>
<dbReference type="PRINTS" id="PR00332">
    <property type="entry name" value="HISTRIAD"/>
</dbReference>
<gene>
    <name evidence="5" type="ORF">LZ495_05180</name>
</gene>
<feature type="short sequence motif" description="Histidine triad motif" evidence="2 3">
    <location>
        <begin position="103"/>
        <end position="107"/>
    </location>
</feature>
<dbReference type="EMBL" id="JAKFHA010000002">
    <property type="protein sequence ID" value="MCF2526616.1"/>
    <property type="molecule type" value="Genomic_DNA"/>
</dbReference>
<accession>A0AA41PVT2</accession>
<dbReference type="Pfam" id="PF01230">
    <property type="entry name" value="HIT"/>
    <property type="match status" value="1"/>
</dbReference>
<evidence type="ECO:0000313" key="5">
    <source>
        <dbReference type="EMBL" id="MCF2526616.1"/>
    </source>
</evidence>
<dbReference type="InterPro" id="IPR036265">
    <property type="entry name" value="HIT-like_sf"/>
</dbReference>
<evidence type="ECO:0000313" key="6">
    <source>
        <dbReference type="Proteomes" id="UP001165378"/>
    </source>
</evidence>
<sequence length="145" mass="16164">MGSSQERQNCAFCAIASGAAPAAIVFEAEDSVGFLPLNPATFGHTLIIPRRHFRDLWEIPKDVMADLMKSALVVAHGIRDALRPEGMNIINSAGEVASQTIFHIHVHLVPRWQDDRMGRLWPPDEPQDEAARRETARRIAEYIAI</sequence>
<dbReference type="SUPFAM" id="SSF54197">
    <property type="entry name" value="HIT-like"/>
    <property type="match status" value="1"/>
</dbReference>
<dbReference type="AlphaFoldDB" id="A0AA41PVT2"/>
<feature type="active site" description="Tele-AMP-histidine intermediate" evidence="1">
    <location>
        <position position="105"/>
    </location>
</feature>
<organism evidence="5 6">
    <name type="scientific">Yinghuangia soli</name>
    <dbReference type="NCBI Taxonomy" id="2908204"/>
    <lineage>
        <taxon>Bacteria</taxon>
        <taxon>Bacillati</taxon>
        <taxon>Actinomycetota</taxon>
        <taxon>Actinomycetes</taxon>
        <taxon>Kitasatosporales</taxon>
        <taxon>Streptomycetaceae</taxon>
        <taxon>Yinghuangia</taxon>
    </lineage>
</organism>
<protein>
    <submittedName>
        <fullName evidence="5">HIT domain-containing protein</fullName>
    </submittedName>
</protein>
<evidence type="ECO:0000256" key="1">
    <source>
        <dbReference type="PIRSR" id="PIRSR601310-1"/>
    </source>
</evidence>
<dbReference type="PANTHER" id="PTHR46648">
    <property type="entry name" value="HIT FAMILY PROTEIN 1"/>
    <property type="match status" value="1"/>
</dbReference>
<feature type="domain" description="HIT" evidence="4">
    <location>
        <begin position="11"/>
        <end position="118"/>
    </location>
</feature>
<evidence type="ECO:0000256" key="3">
    <source>
        <dbReference type="PROSITE-ProRule" id="PRU00464"/>
    </source>
</evidence>
<dbReference type="Proteomes" id="UP001165378">
    <property type="component" value="Unassembled WGS sequence"/>
</dbReference>
<dbReference type="Gene3D" id="3.30.428.10">
    <property type="entry name" value="HIT-like"/>
    <property type="match status" value="1"/>
</dbReference>
<dbReference type="RefSeq" id="WP_235050723.1">
    <property type="nucleotide sequence ID" value="NZ_JAKFHA010000002.1"/>
</dbReference>
<keyword evidence="6" id="KW-1185">Reference proteome</keyword>
<dbReference type="GO" id="GO:0003824">
    <property type="term" value="F:catalytic activity"/>
    <property type="evidence" value="ECO:0007669"/>
    <property type="project" value="InterPro"/>
</dbReference>
<proteinExistence type="predicted"/>